<evidence type="ECO:0000313" key="2">
    <source>
        <dbReference type="EMBL" id="CAB4151085.1"/>
    </source>
</evidence>
<dbReference type="EMBL" id="LR796457">
    <property type="protein sequence ID" value="CAB4145720.1"/>
    <property type="molecule type" value="Genomic_DNA"/>
</dbReference>
<protein>
    <submittedName>
        <fullName evidence="5">Uncharacterized protein</fullName>
    </submittedName>
</protein>
<evidence type="ECO:0000313" key="7">
    <source>
        <dbReference type="EMBL" id="CAB4192366.1"/>
    </source>
</evidence>
<evidence type="ECO:0000313" key="1">
    <source>
        <dbReference type="EMBL" id="CAB4145720.1"/>
    </source>
</evidence>
<dbReference type="EMBL" id="LR796551">
    <property type="protein sequence ID" value="CAB4151085.1"/>
    <property type="molecule type" value="Genomic_DNA"/>
</dbReference>
<dbReference type="EMBL" id="LR797131">
    <property type="protein sequence ID" value="CAB4188994.1"/>
    <property type="molecule type" value="Genomic_DNA"/>
</dbReference>
<reference evidence="5" key="1">
    <citation type="submission" date="2020-05" db="EMBL/GenBank/DDBJ databases">
        <authorList>
            <person name="Chiriac C."/>
            <person name="Salcher M."/>
            <person name="Ghai R."/>
            <person name="Kavagutti S V."/>
        </authorList>
    </citation>
    <scope>NUCLEOTIDE SEQUENCE</scope>
</reference>
<evidence type="ECO:0000313" key="3">
    <source>
        <dbReference type="EMBL" id="CAB4174082.1"/>
    </source>
</evidence>
<organism evidence="5">
    <name type="scientific">uncultured Caudovirales phage</name>
    <dbReference type="NCBI Taxonomy" id="2100421"/>
    <lineage>
        <taxon>Viruses</taxon>
        <taxon>Duplodnaviria</taxon>
        <taxon>Heunggongvirae</taxon>
        <taxon>Uroviricota</taxon>
        <taxon>Caudoviricetes</taxon>
        <taxon>Peduoviridae</taxon>
        <taxon>Maltschvirus</taxon>
        <taxon>Maltschvirus maltsch</taxon>
    </lineage>
</organism>
<gene>
    <name evidence="4" type="ORF">UFOVP1032_89</name>
    <name evidence="5" type="ORF">UFOVP1125_5</name>
    <name evidence="6" type="ORF">UFOVP1173_103</name>
    <name evidence="7" type="ORF">UFOVP1241_21</name>
    <name evidence="8" type="ORF">UFOVP1491_89</name>
    <name evidence="9" type="ORF">UFOVP1579_89</name>
    <name evidence="1" type="ORF">UFOVP485_32</name>
    <name evidence="2" type="ORF">UFOVP575_136</name>
    <name evidence="3" type="ORF">UFOVP963_24</name>
</gene>
<evidence type="ECO:0000313" key="6">
    <source>
        <dbReference type="EMBL" id="CAB4188994.1"/>
    </source>
</evidence>
<evidence type="ECO:0000313" key="8">
    <source>
        <dbReference type="EMBL" id="CAB4217792.1"/>
    </source>
</evidence>
<sequence length="146" mass="17195">MYQSVYYGSVSTALLNMSVEVFEQKNEQDPLTGEIKRKWVFKDRVACHLDISVEQGTSIAANYKKFDKEYTEEFKVKIKTIKPLSKRYRVSNFTNRAGERLFIEQDQIDEPPTIFEIESYHPRLDPLGNLLYYESNLRRVQVQSND</sequence>
<dbReference type="EMBL" id="LR796983">
    <property type="protein sequence ID" value="CAB4179770.1"/>
    <property type="molecule type" value="Genomic_DNA"/>
</dbReference>
<proteinExistence type="predicted"/>
<evidence type="ECO:0000313" key="5">
    <source>
        <dbReference type="EMBL" id="CAB4185235.1"/>
    </source>
</evidence>
<evidence type="ECO:0000313" key="9">
    <source>
        <dbReference type="EMBL" id="CAB5231465.1"/>
    </source>
</evidence>
<dbReference type="EMBL" id="LR797455">
    <property type="protein sequence ID" value="CAB4217792.1"/>
    <property type="molecule type" value="Genomic_DNA"/>
</dbReference>
<dbReference type="EMBL" id="LR797080">
    <property type="protein sequence ID" value="CAB4185235.1"/>
    <property type="molecule type" value="Genomic_DNA"/>
</dbReference>
<dbReference type="EMBL" id="LR796915">
    <property type="protein sequence ID" value="CAB4174082.1"/>
    <property type="molecule type" value="Genomic_DNA"/>
</dbReference>
<accession>A0A6J5QX35</accession>
<name>A0A6J5QX35_9CAUD</name>
<dbReference type="EMBL" id="LR798431">
    <property type="protein sequence ID" value="CAB5231465.1"/>
    <property type="molecule type" value="Genomic_DNA"/>
</dbReference>
<evidence type="ECO:0000313" key="4">
    <source>
        <dbReference type="EMBL" id="CAB4179770.1"/>
    </source>
</evidence>
<dbReference type="EMBL" id="LR797188">
    <property type="protein sequence ID" value="CAB4192366.1"/>
    <property type="molecule type" value="Genomic_DNA"/>
</dbReference>